<proteinExistence type="predicted"/>
<feature type="region of interest" description="Disordered" evidence="1">
    <location>
        <begin position="58"/>
        <end position="82"/>
    </location>
</feature>
<gene>
    <name evidence="2" type="ORF">TNCV_3508011</name>
</gene>
<evidence type="ECO:0000256" key="1">
    <source>
        <dbReference type="SAM" id="MobiDB-lite"/>
    </source>
</evidence>
<protein>
    <submittedName>
        <fullName evidence="2">Uncharacterized protein</fullName>
    </submittedName>
</protein>
<reference evidence="2" key="1">
    <citation type="submission" date="2020-08" db="EMBL/GenBank/DDBJ databases">
        <title>Multicomponent nature underlies the extraordinary mechanical properties of spider dragline silk.</title>
        <authorList>
            <person name="Kono N."/>
            <person name="Nakamura H."/>
            <person name="Mori M."/>
            <person name="Yoshida Y."/>
            <person name="Ohtoshi R."/>
            <person name="Malay A.D."/>
            <person name="Moran D.A.P."/>
            <person name="Tomita M."/>
            <person name="Numata K."/>
            <person name="Arakawa K."/>
        </authorList>
    </citation>
    <scope>NUCLEOTIDE SEQUENCE</scope>
</reference>
<name>A0A8X6RY97_TRICX</name>
<dbReference type="Proteomes" id="UP000887159">
    <property type="component" value="Unassembled WGS sequence"/>
</dbReference>
<keyword evidence="3" id="KW-1185">Reference proteome</keyword>
<dbReference type="AlphaFoldDB" id="A0A8X6RY97"/>
<evidence type="ECO:0000313" key="3">
    <source>
        <dbReference type="Proteomes" id="UP000887159"/>
    </source>
</evidence>
<accession>A0A8X6RY97</accession>
<organism evidence="2 3">
    <name type="scientific">Trichonephila clavipes</name>
    <name type="common">Golden silk orbweaver</name>
    <name type="synonym">Nephila clavipes</name>
    <dbReference type="NCBI Taxonomy" id="2585209"/>
    <lineage>
        <taxon>Eukaryota</taxon>
        <taxon>Metazoa</taxon>
        <taxon>Ecdysozoa</taxon>
        <taxon>Arthropoda</taxon>
        <taxon>Chelicerata</taxon>
        <taxon>Arachnida</taxon>
        <taxon>Araneae</taxon>
        <taxon>Araneomorphae</taxon>
        <taxon>Entelegynae</taxon>
        <taxon>Araneoidea</taxon>
        <taxon>Nephilidae</taxon>
        <taxon>Trichonephila</taxon>
    </lineage>
</organism>
<comment type="caution">
    <text evidence="2">The sequence shown here is derived from an EMBL/GenBank/DDBJ whole genome shotgun (WGS) entry which is preliminary data.</text>
</comment>
<evidence type="ECO:0000313" key="2">
    <source>
        <dbReference type="EMBL" id="GFY02921.1"/>
    </source>
</evidence>
<sequence length="129" mass="14117">MQNNDLEGVHLVSALWGKGVAEFRRQIWRVDSRQLGDENYHRKWGRKPRLVAENCDNSSCRGNNAPDDGVAGGTTGSSSMMTSQHTFRLRDVNASMLHIPRGGLDGANLLLILHAPGTSNSWISSSEAT</sequence>
<dbReference type="EMBL" id="BMAU01021233">
    <property type="protein sequence ID" value="GFY02921.1"/>
    <property type="molecule type" value="Genomic_DNA"/>
</dbReference>